<keyword evidence="2" id="KW-0133">Cell shape</keyword>
<dbReference type="AlphaFoldDB" id="A0A940T2V3"/>
<dbReference type="InterPro" id="IPR043702">
    <property type="entry name" value="Lipid_II_synth_GatD"/>
</dbReference>
<dbReference type="EMBL" id="JAFIDA010000001">
    <property type="protein sequence ID" value="MBP1325004.1"/>
    <property type="molecule type" value="Genomic_DNA"/>
</dbReference>
<dbReference type="InterPro" id="IPR011698">
    <property type="entry name" value="GATase_3"/>
</dbReference>
<dbReference type="GO" id="GO:0009236">
    <property type="term" value="P:cobalamin biosynthetic process"/>
    <property type="evidence" value="ECO:0007669"/>
    <property type="project" value="InterPro"/>
</dbReference>
<evidence type="ECO:0000259" key="3">
    <source>
        <dbReference type="Pfam" id="PF07685"/>
    </source>
</evidence>
<keyword evidence="2" id="KW-0436">Ligase</keyword>
<dbReference type="Proteomes" id="UP000675163">
    <property type="component" value="Unassembled WGS sequence"/>
</dbReference>
<dbReference type="GO" id="GO:0008360">
    <property type="term" value="P:regulation of cell shape"/>
    <property type="evidence" value="ECO:0007669"/>
    <property type="project" value="UniProtKB-KW"/>
</dbReference>
<comment type="catalytic activity">
    <reaction evidence="2">
        <text>L-glutamine + H2O = L-glutamate + NH4(+)</text>
        <dbReference type="Rhea" id="RHEA:15889"/>
        <dbReference type="ChEBI" id="CHEBI:15377"/>
        <dbReference type="ChEBI" id="CHEBI:28938"/>
        <dbReference type="ChEBI" id="CHEBI:29985"/>
        <dbReference type="ChEBI" id="CHEBI:58359"/>
        <dbReference type="EC" id="3.5.1.2"/>
    </reaction>
</comment>
<accession>A0A940T2V3</accession>
<comment type="function">
    <text evidence="2">The lipid II isoglutaminyl synthase complex catalyzes the formation of alpha-D-isoglutamine in the cell wall lipid II stem peptide. The GatD subunit catalyzes the hydrolysis of glutamine to glutamate and ammonia. The resulting ammonia molecule is channeled to the active site of MurT.</text>
</comment>
<comment type="similarity">
    <text evidence="2">Belongs to the CobB/CobQ family. GatD subfamily.</text>
</comment>
<name>A0A940T2V3_9MICO</name>
<evidence type="ECO:0000256" key="1">
    <source>
        <dbReference type="ARBA" id="ARBA00022962"/>
    </source>
</evidence>
<keyword evidence="2" id="KW-0961">Cell wall biogenesis/degradation</keyword>
<comment type="subunit">
    <text evidence="2">Forms a heterodimer with MurT.</text>
</comment>
<evidence type="ECO:0000313" key="4">
    <source>
        <dbReference type="EMBL" id="MBP1325004.1"/>
    </source>
</evidence>
<feature type="binding site" evidence="2">
    <location>
        <position position="134"/>
    </location>
    <ligand>
        <name>substrate</name>
    </ligand>
</feature>
<dbReference type="EC" id="3.5.1.2" evidence="2"/>
<dbReference type="InterPro" id="IPR029062">
    <property type="entry name" value="Class_I_gatase-like"/>
</dbReference>
<comment type="pathway">
    <text evidence="2">Cell wall biogenesis; peptidoglycan biosynthesis.</text>
</comment>
<dbReference type="GO" id="GO:0140282">
    <property type="term" value="F:carbon-nitrogen ligase activity on lipid II"/>
    <property type="evidence" value="ECO:0007669"/>
    <property type="project" value="UniProtKB-UniRule"/>
</dbReference>
<keyword evidence="2" id="KW-0378">Hydrolase</keyword>
<dbReference type="PANTHER" id="PTHR21343:SF9">
    <property type="entry name" value="LIPID II ISOGLUTAMINYL SYNTHASE (GLUTAMINE-HYDROLYZING) SUBUNIT GATD"/>
    <property type="match status" value="1"/>
</dbReference>
<sequence length="245" mass="26110">MTHSQETTRELVILSLYPRDMNIYGDRGNVLALSRRARAQGFTPVVVDLNPGDALPEHIDIVIGGGGQDSGQARVAADLAGRREQFHQLAEAGAPMLLVCGLYQLFGHRFITSTDETLEGIGVLDVETRGGSERMIGNIVLESADFGEVIGYENHSGNTTLGEGSTPFGRVLQGAGNNPTSGAEGARSHNVIGTYLHGSLLPKNPAVSDFLIAQAAKARYGSFEPVAGIDETTERARASAKRRPR</sequence>
<dbReference type="GO" id="GO:0071555">
    <property type="term" value="P:cell wall organization"/>
    <property type="evidence" value="ECO:0007669"/>
    <property type="project" value="UniProtKB-KW"/>
</dbReference>
<organism evidence="4 5">
    <name type="scientific">Leucobacter exalbidus</name>
    <dbReference type="NCBI Taxonomy" id="662960"/>
    <lineage>
        <taxon>Bacteria</taxon>
        <taxon>Bacillati</taxon>
        <taxon>Actinomycetota</taxon>
        <taxon>Actinomycetes</taxon>
        <taxon>Micrococcales</taxon>
        <taxon>Microbacteriaceae</taxon>
        <taxon>Leucobacter</taxon>
    </lineage>
</organism>
<dbReference type="SUPFAM" id="SSF52317">
    <property type="entry name" value="Class I glutamine amidotransferase-like"/>
    <property type="match status" value="1"/>
</dbReference>
<dbReference type="PROSITE" id="PS51274">
    <property type="entry name" value="GATASE_COBBQ"/>
    <property type="match status" value="1"/>
</dbReference>
<feature type="active site" description="Nucleophile" evidence="2">
    <location>
        <position position="100"/>
    </location>
</feature>
<dbReference type="GO" id="GO:0009252">
    <property type="term" value="P:peptidoglycan biosynthetic process"/>
    <property type="evidence" value="ECO:0007669"/>
    <property type="project" value="UniProtKB-UniRule"/>
</dbReference>
<feature type="domain" description="CobB/CobQ-like glutamine amidotransferase" evidence="3">
    <location>
        <begin position="13"/>
        <end position="204"/>
    </location>
</feature>
<dbReference type="CDD" id="cd01750">
    <property type="entry name" value="GATase1_CobQ"/>
    <property type="match status" value="1"/>
</dbReference>
<gene>
    <name evidence="2" type="primary">gatD</name>
    <name evidence="4" type="ORF">JOF28_000236</name>
</gene>
<proteinExistence type="inferred from homology"/>
<comment type="catalytic activity">
    <reaction evidence="2">
        <text>beta-D-GlcNAc-(1-&gt;4)-Mur2Ac(oyl-L-Ala-gamma-D-Glu-L-Lys-D-Ala-D-Ala)-di-trans,octa-cis-undecaprenyl diphosphate + L-glutamine + ATP + H2O = beta-D-GlcNAc-(1-&gt;4)-Mur2Ac(oyl-L-Ala-D-isoglutaminyl-L-Lys-D-Ala-D-Ala)-di-trans,octa-cis-undecaprenyl diphosphate + L-glutamate + ADP + phosphate + H(+)</text>
        <dbReference type="Rhea" id="RHEA:57928"/>
        <dbReference type="ChEBI" id="CHEBI:15377"/>
        <dbReference type="ChEBI" id="CHEBI:15378"/>
        <dbReference type="ChEBI" id="CHEBI:29985"/>
        <dbReference type="ChEBI" id="CHEBI:30616"/>
        <dbReference type="ChEBI" id="CHEBI:43474"/>
        <dbReference type="ChEBI" id="CHEBI:58359"/>
        <dbReference type="ChEBI" id="CHEBI:60033"/>
        <dbReference type="ChEBI" id="CHEBI:62233"/>
        <dbReference type="ChEBI" id="CHEBI:456216"/>
        <dbReference type="EC" id="6.3.5.13"/>
    </reaction>
</comment>
<dbReference type="PANTHER" id="PTHR21343">
    <property type="entry name" value="DETHIOBIOTIN SYNTHETASE"/>
    <property type="match status" value="1"/>
</dbReference>
<dbReference type="InterPro" id="IPR033949">
    <property type="entry name" value="CobQ_GATase1"/>
</dbReference>
<comment type="caution">
    <text evidence="4">The sequence shown here is derived from an EMBL/GenBank/DDBJ whole genome shotgun (WGS) entry which is preliminary data.</text>
</comment>
<evidence type="ECO:0000256" key="2">
    <source>
        <dbReference type="HAMAP-Rule" id="MF_02213"/>
    </source>
</evidence>
<keyword evidence="1 2" id="KW-0315">Glutamine amidotransferase</keyword>
<keyword evidence="2" id="KW-0573">Peptidoglycan synthesis</keyword>
<protein>
    <recommendedName>
        <fullName evidence="2">Lipid II isoglutaminyl synthase (glutamine-hydrolyzing) subunit GatD</fullName>
        <ecNumber evidence="2">6.3.5.13</ecNumber>
    </recommendedName>
    <alternativeName>
        <fullName evidence="2">Lipid II isoglutaminyl synthase glutaminase subunit</fullName>
        <ecNumber evidence="2">3.5.1.2</ecNumber>
    </alternativeName>
</protein>
<feature type="active site" evidence="2">
    <location>
        <position position="197"/>
    </location>
</feature>
<keyword evidence="5" id="KW-1185">Reference proteome</keyword>
<dbReference type="Pfam" id="PF07685">
    <property type="entry name" value="GATase_3"/>
    <property type="match status" value="1"/>
</dbReference>
<evidence type="ECO:0000313" key="5">
    <source>
        <dbReference type="Proteomes" id="UP000675163"/>
    </source>
</evidence>
<dbReference type="EC" id="6.3.5.13" evidence="2"/>
<reference evidence="4" key="1">
    <citation type="submission" date="2021-02" db="EMBL/GenBank/DDBJ databases">
        <title>Sequencing the genomes of 1000 actinobacteria strains.</title>
        <authorList>
            <person name="Klenk H.-P."/>
        </authorList>
    </citation>
    <scope>NUCLEOTIDE SEQUENCE</scope>
    <source>
        <strain evidence="4">DSM 22850</strain>
    </source>
</reference>
<dbReference type="HAMAP" id="MF_02213">
    <property type="entry name" value="Lipid_II_synth_GatD"/>
    <property type="match status" value="1"/>
</dbReference>
<dbReference type="GO" id="GO:0004359">
    <property type="term" value="F:glutaminase activity"/>
    <property type="evidence" value="ECO:0007669"/>
    <property type="project" value="UniProtKB-UniRule"/>
</dbReference>
<dbReference type="RefSeq" id="WP_342452044.1">
    <property type="nucleotide sequence ID" value="NZ_JAFIDA010000001.1"/>
</dbReference>